<protein>
    <submittedName>
        <fullName evidence="1">Uncharacterized protein</fullName>
    </submittedName>
</protein>
<reference evidence="1" key="1">
    <citation type="submission" date="2021-10" db="EMBL/GenBank/DDBJ databases">
        <authorList>
            <person name="Criscuolo A."/>
        </authorList>
    </citation>
    <scope>NUCLEOTIDE SEQUENCE</scope>
    <source>
        <strain evidence="1">CIP111885</strain>
    </source>
</reference>
<sequence>MRDFVCRKIPFRHQSSFFKPTVKSIPGSGRRSWCGYGSIIVCGNLRYATATIRVKANRILIDRPLCMKSSVLRYFICRKIPFCRQSSILKPTVECIPGSGRRSWCGNGSIIVCYNRSNGTTTIRVKANCILIDRPLYINCFVTSNGCICKIKLCCVLVIGIPPSKRKTSFCRLCWFYSFVTVVNCL</sequence>
<name>A0A9C7G954_9BACI</name>
<accession>A0A9C7G954</accession>
<dbReference type="AlphaFoldDB" id="A0A9C7G954"/>
<evidence type="ECO:0000313" key="2">
    <source>
        <dbReference type="Proteomes" id="UP000789845"/>
    </source>
</evidence>
<comment type="caution">
    <text evidence="1">The sequence shown here is derived from an EMBL/GenBank/DDBJ whole genome shotgun (WGS) entry which is preliminary data.</text>
</comment>
<dbReference type="EMBL" id="CAKJTG010000007">
    <property type="protein sequence ID" value="CAG9607760.1"/>
    <property type="molecule type" value="Genomic_DNA"/>
</dbReference>
<gene>
    <name evidence="1" type="ORF">NEOCIP111885_01452</name>
</gene>
<evidence type="ECO:0000313" key="1">
    <source>
        <dbReference type="EMBL" id="CAG9607760.1"/>
    </source>
</evidence>
<organism evidence="1 2">
    <name type="scientific">Pseudoneobacillus rhizosphaerae</name>
    <dbReference type="NCBI Taxonomy" id="2880968"/>
    <lineage>
        <taxon>Bacteria</taxon>
        <taxon>Bacillati</taxon>
        <taxon>Bacillota</taxon>
        <taxon>Bacilli</taxon>
        <taxon>Bacillales</taxon>
        <taxon>Bacillaceae</taxon>
        <taxon>Pseudoneobacillus</taxon>
    </lineage>
</organism>
<keyword evidence="2" id="KW-1185">Reference proteome</keyword>
<proteinExistence type="predicted"/>
<dbReference type="Proteomes" id="UP000789845">
    <property type="component" value="Unassembled WGS sequence"/>
</dbReference>